<protein>
    <submittedName>
        <fullName evidence="2">Uncharacterized protein</fullName>
    </submittedName>
</protein>
<dbReference type="EMBL" id="JAUBDH010000006">
    <property type="protein sequence ID" value="MDW0110617.1"/>
    <property type="molecule type" value="Genomic_DNA"/>
</dbReference>
<dbReference type="RefSeq" id="WP_317936175.1">
    <property type="nucleotide sequence ID" value="NZ_JAUBDH010000006.1"/>
</dbReference>
<evidence type="ECO:0000256" key="1">
    <source>
        <dbReference type="SAM" id="Phobius"/>
    </source>
</evidence>
<accession>A0ABU4G4Q4</accession>
<keyword evidence="1" id="KW-1133">Transmembrane helix</keyword>
<evidence type="ECO:0000313" key="2">
    <source>
        <dbReference type="EMBL" id="MDW0110617.1"/>
    </source>
</evidence>
<comment type="caution">
    <text evidence="2">The sequence shown here is derived from an EMBL/GenBank/DDBJ whole genome shotgun (WGS) entry which is preliminary data.</text>
</comment>
<organism evidence="2 3">
    <name type="scientific">Sporosarcina aquimarina</name>
    <dbReference type="NCBI Taxonomy" id="114975"/>
    <lineage>
        <taxon>Bacteria</taxon>
        <taxon>Bacillati</taxon>
        <taxon>Bacillota</taxon>
        <taxon>Bacilli</taxon>
        <taxon>Bacillales</taxon>
        <taxon>Caryophanaceae</taxon>
        <taxon>Sporosarcina</taxon>
    </lineage>
</organism>
<evidence type="ECO:0000313" key="3">
    <source>
        <dbReference type="Proteomes" id="UP001280629"/>
    </source>
</evidence>
<keyword evidence="1" id="KW-0472">Membrane</keyword>
<feature type="transmembrane region" description="Helical" evidence="1">
    <location>
        <begin position="22"/>
        <end position="38"/>
    </location>
</feature>
<keyword evidence="1" id="KW-0812">Transmembrane</keyword>
<gene>
    <name evidence="2" type="ORF">QT716_11275</name>
</gene>
<sequence>MFFETVREIMGPFPFNISKERLLIAFLVGIVLASPYLWKSGKAMIRHRSLEQSMIQAATAVYETLFHAGLLSIPLSENRILTEGGESVSCSLEKGSIHEQTVFLKAMQELLDPIENPRYLLVRRSKLLFMKRWDFHSVPEEIGRKKEVAEVFLKQWNHHVDHADLTYTRTPEGRKELLVARLAAMSAIFQEKSERLSVWR</sequence>
<name>A0ABU4G4Q4_9BACL</name>
<reference evidence="2 3" key="1">
    <citation type="submission" date="2023-06" db="EMBL/GenBank/DDBJ databases">
        <title>Sporosarcina sp. nov., isolated from Korean traditional fermented seafood 'Jeotgal'.</title>
        <authorList>
            <person name="Yang A.-I."/>
            <person name="Shin N.-R."/>
        </authorList>
    </citation>
    <scope>NUCLEOTIDE SEQUENCE [LARGE SCALE GENOMIC DNA]</scope>
    <source>
        <strain evidence="2 3">KCTC3840</strain>
    </source>
</reference>
<proteinExistence type="predicted"/>
<dbReference type="Proteomes" id="UP001280629">
    <property type="component" value="Unassembled WGS sequence"/>
</dbReference>
<keyword evidence="3" id="KW-1185">Reference proteome</keyword>